<dbReference type="Proteomes" id="UP000053557">
    <property type="component" value="Unassembled WGS sequence"/>
</dbReference>
<evidence type="ECO:0000313" key="2">
    <source>
        <dbReference type="EMBL" id="KUO94926.1"/>
    </source>
</evidence>
<dbReference type="SUPFAM" id="SSF49373">
    <property type="entry name" value="Invasin/intimin cell-adhesion fragments"/>
    <property type="match status" value="1"/>
</dbReference>
<evidence type="ECO:0000313" key="3">
    <source>
        <dbReference type="Proteomes" id="UP000053557"/>
    </source>
</evidence>
<dbReference type="PROSITE" id="PS51272">
    <property type="entry name" value="SLH"/>
    <property type="match status" value="1"/>
</dbReference>
<gene>
    <name evidence="2" type="ORF">ATW55_13075</name>
</gene>
<dbReference type="RefSeq" id="WP_067719069.1">
    <property type="nucleotide sequence ID" value="NZ_LPVJ01000065.1"/>
</dbReference>
<feature type="domain" description="SLH" evidence="1">
    <location>
        <begin position="40"/>
        <end position="103"/>
    </location>
</feature>
<dbReference type="OrthoDB" id="5845122at2"/>
<organism evidence="2 3">
    <name type="scientific">Ferroacidibacillus organovorans</name>
    <dbReference type="NCBI Taxonomy" id="1765683"/>
    <lineage>
        <taxon>Bacteria</taxon>
        <taxon>Bacillati</taxon>
        <taxon>Bacillota</taxon>
        <taxon>Bacilli</taxon>
        <taxon>Bacillales</taxon>
        <taxon>Alicyclobacillaceae</taxon>
        <taxon>Ferroacidibacillus</taxon>
    </lineage>
</organism>
<comment type="caution">
    <text evidence="2">The sequence shown here is derived from an EMBL/GenBank/DDBJ whole genome shotgun (WGS) entry which is preliminary data.</text>
</comment>
<dbReference type="Gene3D" id="2.60.40.10">
    <property type="entry name" value="Immunoglobulins"/>
    <property type="match status" value="2"/>
</dbReference>
<dbReference type="AlphaFoldDB" id="A0A117SX79"/>
<proteinExistence type="predicted"/>
<protein>
    <recommendedName>
        <fullName evidence="1">SLH domain-containing protein</fullName>
    </recommendedName>
</protein>
<sequence>MSTLAPLADVQAAQMIYSPLNRGQLAADLMQAFALPKSTTGPMFRDVYVNTPNRVAIETVAGDGILSGTSLFSFSPNQIATRLDLAKALVAELGLADVANLMNSQKPLLSDVSTIPRKDWGIVDLALQLNLLSPNAKNAFLPFASITQTSFSKAVNHEKNVSAHAIAMMANAVANSVWIGFPYTENASQQVNIGTKIPQIAYQVQNGELVLPGSATLVASSGTIGSNGSYTAPNSPGIDTVTAEVVGTSVTQSMNFQVYDPQSLSFSKSMPAVMGLGSTYTLFGNVLSPNPSNLSSFTVDPADSGRSLTLAVTDPSGNTVTFQAADQAGIASFQWTPTAVGDYTFTLSSPGMSSVSSSVQVIAPVTGSSLAIQNTSISANQSTPVSLSLNPGTSSMLPAVFPIYLQVSGSGSLENVVSSVYTAAAEQPGGTVVGNLVGGTAPGVATVTASSPGNVIQSVYTSANVQWLGTIQAIAPSQSGVAGATVTVSAKLTLANGNPAPSGVTVSFTPITPDGEMGLLSTKCEVNSATATTNAQGVAVAQLPDQYMAGTYSLSVTANGYSSANTSYSMRPGRPVRLDAVVSPSPFVAAGKTVQVMAAAVDAFGNPIPTITLPVNVIFQGKDGTFKQTVTKITGRSSIGNFTAGSTVGSDQVTITSHMFPGQRVTLPIKVLTNPAQILAGKGTWATYGTYAALGAKGMISAMKKERITHLYLETAVSGDGFYGQLPLDRIVNMAHQAGIAVINWTSPSLQNLQVDEANAQAAMAYQTRMGSSTDGYTGDFEGNLSAQAMGSYSKFIRHLIGPNMPYVATIFPPQDQRGTPLGVLANYVTAFAPMDYWHGLEQNYTFSQVYHYVTNSIHLIRAVAPHTPIEVIAESYDMWSNSGSGAYSPTGLEEEAAIQAASDAGALGISFYDLHTLTPNQAAVIAGMSYPANSLLR</sequence>
<evidence type="ECO:0000259" key="1">
    <source>
        <dbReference type="PROSITE" id="PS51272"/>
    </source>
</evidence>
<dbReference type="InterPro" id="IPR001119">
    <property type="entry name" value="SLH_dom"/>
</dbReference>
<dbReference type="EMBL" id="LPVJ01000065">
    <property type="protein sequence ID" value="KUO94926.1"/>
    <property type="molecule type" value="Genomic_DNA"/>
</dbReference>
<name>A0A117SX79_9BACL</name>
<accession>A0A117SX79</accession>
<dbReference type="PROSITE" id="PS50194">
    <property type="entry name" value="FILAMIN_REPEAT"/>
    <property type="match status" value="1"/>
</dbReference>
<dbReference type="InterPro" id="IPR017868">
    <property type="entry name" value="Filamin/ABP280_repeat-like"/>
</dbReference>
<reference evidence="2 3" key="1">
    <citation type="submission" date="2015-12" db="EMBL/GenBank/DDBJ databases">
        <title>Draft genome sequence of Acidibacillus ferrooxidans ITV001, isolated from a chalcopyrite acid mine drainage site in Brazil.</title>
        <authorList>
            <person name="Dall'Agnol H."/>
            <person name="Nancucheo I."/>
            <person name="Johnson B."/>
            <person name="Oliveira R."/>
            <person name="Leite L."/>
            <person name="Pylro V."/>
            <person name="Nunes G.L."/>
            <person name="Tzotzos G."/>
            <person name="Fernandes G.R."/>
            <person name="Dutra J."/>
            <person name="Orellana S.C."/>
            <person name="Oliveira G."/>
        </authorList>
    </citation>
    <scope>NUCLEOTIDE SEQUENCE [LARGE SCALE GENOMIC DNA]</scope>
    <source>
        <strain evidence="3">ITV01</strain>
    </source>
</reference>
<dbReference type="InterPro" id="IPR013783">
    <property type="entry name" value="Ig-like_fold"/>
</dbReference>
<keyword evidence="3" id="KW-1185">Reference proteome</keyword>
<dbReference type="InterPro" id="IPR008964">
    <property type="entry name" value="Invasin/intimin_cell_adhesion"/>
</dbReference>